<keyword evidence="4" id="KW-1185">Reference proteome</keyword>
<reference evidence="3" key="1">
    <citation type="journal article" date="2022" name="New Phytol.">
        <title>Evolutionary transition to the ectomycorrhizal habit in the genomes of a hyperdiverse lineage of mushroom-forming fungi.</title>
        <authorList>
            <person name="Looney B."/>
            <person name="Miyauchi S."/>
            <person name="Morin E."/>
            <person name="Drula E."/>
            <person name="Courty P.E."/>
            <person name="Kohler A."/>
            <person name="Kuo A."/>
            <person name="LaButti K."/>
            <person name="Pangilinan J."/>
            <person name="Lipzen A."/>
            <person name="Riley R."/>
            <person name="Andreopoulos W."/>
            <person name="He G."/>
            <person name="Johnson J."/>
            <person name="Nolan M."/>
            <person name="Tritt A."/>
            <person name="Barry K.W."/>
            <person name="Grigoriev I.V."/>
            <person name="Nagy L.G."/>
            <person name="Hibbett D."/>
            <person name="Henrissat B."/>
            <person name="Matheny P.B."/>
            <person name="Labbe J."/>
            <person name="Martin F.M."/>
        </authorList>
    </citation>
    <scope>NUCLEOTIDE SEQUENCE</scope>
    <source>
        <strain evidence="3">BPL690</strain>
    </source>
</reference>
<dbReference type="GO" id="GO:0008289">
    <property type="term" value="F:lipid binding"/>
    <property type="evidence" value="ECO:0007669"/>
    <property type="project" value="TreeGrafter"/>
</dbReference>
<dbReference type="AlphaFoldDB" id="A0AAD4QRQ9"/>
<evidence type="ECO:0000256" key="2">
    <source>
        <dbReference type="SAM" id="MobiDB-lite"/>
    </source>
</evidence>
<protein>
    <submittedName>
        <fullName evidence="3">Eisosome component PIL1-domain-containing protein</fullName>
    </submittedName>
</protein>
<evidence type="ECO:0000313" key="4">
    <source>
        <dbReference type="Proteomes" id="UP001203297"/>
    </source>
</evidence>
<comment type="caution">
    <text evidence="3">The sequence shown here is derived from an EMBL/GenBank/DDBJ whole genome shotgun (WGS) entry which is preliminary data.</text>
</comment>
<feature type="coiled-coil region" evidence="1">
    <location>
        <begin position="157"/>
        <end position="199"/>
    </location>
</feature>
<feature type="compositionally biased region" description="Polar residues" evidence="2">
    <location>
        <begin position="432"/>
        <end position="460"/>
    </location>
</feature>
<evidence type="ECO:0000313" key="3">
    <source>
        <dbReference type="EMBL" id="KAI0307812.1"/>
    </source>
</evidence>
<gene>
    <name evidence="3" type="ORF">B0F90DRAFT_1813202</name>
</gene>
<dbReference type="InterPro" id="IPR027267">
    <property type="entry name" value="AH/BAR_dom_sf"/>
</dbReference>
<accession>A0AAD4QRQ9</accession>
<feature type="region of interest" description="Disordered" evidence="2">
    <location>
        <begin position="315"/>
        <end position="513"/>
    </location>
</feature>
<dbReference type="InterPro" id="IPR028245">
    <property type="entry name" value="PIL1/LSP1"/>
</dbReference>
<organism evidence="3 4">
    <name type="scientific">Multifurca ochricompacta</name>
    <dbReference type="NCBI Taxonomy" id="376703"/>
    <lineage>
        <taxon>Eukaryota</taxon>
        <taxon>Fungi</taxon>
        <taxon>Dikarya</taxon>
        <taxon>Basidiomycota</taxon>
        <taxon>Agaricomycotina</taxon>
        <taxon>Agaricomycetes</taxon>
        <taxon>Russulales</taxon>
        <taxon>Russulaceae</taxon>
        <taxon>Multifurca</taxon>
    </lineage>
</organism>
<dbReference type="Proteomes" id="UP001203297">
    <property type="component" value="Unassembled WGS sequence"/>
</dbReference>
<dbReference type="GO" id="GO:0070941">
    <property type="term" value="P:eisosome assembly"/>
    <property type="evidence" value="ECO:0007669"/>
    <property type="project" value="TreeGrafter"/>
</dbReference>
<proteinExistence type="predicted"/>
<dbReference type="GO" id="GO:0006897">
    <property type="term" value="P:endocytosis"/>
    <property type="evidence" value="ECO:0007669"/>
    <property type="project" value="TreeGrafter"/>
</dbReference>
<dbReference type="PANTHER" id="PTHR31962">
    <property type="entry name" value="SPHINGOLIPID LONG CHAIN BASE-RESPONSIVE PROTEIN PIL1"/>
    <property type="match status" value="1"/>
</dbReference>
<dbReference type="Gene3D" id="1.20.1270.60">
    <property type="entry name" value="Arfaptin homology (AH) domain/BAR domain"/>
    <property type="match status" value="1"/>
</dbReference>
<feature type="compositionally biased region" description="Polar residues" evidence="2">
    <location>
        <begin position="335"/>
        <end position="348"/>
    </location>
</feature>
<dbReference type="GO" id="GO:0005886">
    <property type="term" value="C:plasma membrane"/>
    <property type="evidence" value="ECO:0007669"/>
    <property type="project" value="TreeGrafter"/>
</dbReference>
<feature type="region of interest" description="Disordered" evidence="2">
    <location>
        <begin position="21"/>
        <end position="55"/>
    </location>
</feature>
<dbReference type="EMBL" id="WTXG01000001">
    <property type="protein sequence ID" value="KAI0307812.1"/>
    <property type="molecule type" value="Genomic_DNA"/>
</dbReference>
<sequence length="513" mass="55458">MPVPGFLSSIADKAQAAINNSSLSQRIPSLTGSTRPSSGASPTPTESGSTHKSHTLEQIQHQLRQFQQNYSTTGPVQKIITAEKGVALDFERLSRDAQAQSKELYTWGQNEESDVKDVSDRLAFLNYITGSLASTLSVRLDAARTPLKELRDNEVALTQKRNVRAGLQNQIERLEHSQERGYEKRLTELKEQLVRAESDDGPAEGEHEILVRKTMKESERLKFQALREYGEKLALLSQAVDAVLTALPSVPPASSRPYTGAEETGSIRASLQYALDHWKPGQTTLSLPAGANLDRSHTRSFGVTHAAELQEINTAEHQRRDSLPVPLSAPVPIQESGSVTKPTSSLQLQKGPFSSPLAVDSTPPSINPVVLNNEPSPIPSRSPPVAVALPGPADNEAKEPSVTPTVAETGVPISGGASGPGPSSGSLRDIRSPTSVSSHPAHSIAQNQVPEAEGGSSNTPPKGYESAEEEKRRLEREERERFLRGETSSAGPSAPAYESAEDEKKRLRRRKES</sequence>
<evidence type="ECO:0000256" key="1">
    <source>
        <dbReference type="SAM" id="Coils"/>
    </source>
</evidence>
<name>A0AAD4QRQ9_9AGAM</name>
<dbReference type="GO" id="GO:0036286">
    <property type="term" value="C:eisosome filament"/>
    <property type="evidence" value="ECO:0007669"/>
    <property type="project" value="TreeGrafter"/>
</dbReference>
<feature type="compositionally biased region" description="Basic and acidic residues" evidence="2">
    <location>
        <begin position="469"/>
        <end position="484"/>
    </location>
</feature>
<keyword evidence="1" id="KW-0175">Coiled coil</keyword>
<dbReference type="Pfam" id="PF13805">
    <property type="entry name" value="Pil1"/>
    <property type="match status" value="1"/>
</dbReference>
<dbReference type="PANTHER" id="PTHR31962:SF1">
    <property type="entry name" value="SPHINGOLIPID LONG CHAIN BASE-RESPONSIVE PROTEIN PIL1"/>
    <property type="match status" value="1"/>
</dbReference>